<dbReference type="PANTHER" id="PTHR31286">
    <property type="entry name" value="GLYCINE-RICH CELL WALL STRUCTURAL PROTEIN 1.8-LIKE"/>
    <property type="match status" value="1"/>
</dbReference>
<sequence>MADELVESCRRLRIVEEENEVVDLGAVESTNLTAKTSLMLVGKVLSTRAVNLDALKRVMTQIWSLNSNMVVRAIDSNSFIFQFFHWKDKAKILDGRPWLFDQKLLVIDEILGDTQPSDVVLETSPFWVRIYNLPFNCRSDTEVRAIAGGLGPVLEVDIDDFGLERFCRVKVELNIFKPLRRRQRIRRKDGAVASIDYKYERLPHFCFRCGVLGHGDKDCNAEVPEEWEKEMGWGQWLKASPYKGRGKHKEETGAIKERRRVLFVCKEEGDFQGEKNTQLGNRGEGIYAGRRQSSCAVAEIGKGINVEQLVDLGNENYAMELRTEGDKSINEEVGATHIINAAGDVSEGDKPINNDIGVPHFVNVADVVTIPEDQHNLSFQVGTCSKSFNNSKLSKKKRPPNKGSVTNLTKSTPMDCNHVILPAVLDTGPSDVDFLDVNFMGKRKCADFPMDTMLDLSTGRKKSKIELNLDQNMIQVAEVGVAQPREEQ</sequence>
<dbReference type="AlphaFoldDB" id="F4NCI6"/>
<dbReference type="GO" id="GO:0003676">
    <property type="term" value="F:nucleic acid binding"/>
    <property type="evidence" value="ECO:0007669"/>
    <property type="project" value="InterPro"/>
</dbReference>
<keyword evidence="1" id="KW-0863">Zinc-finger</keyword>
<proteinExistence type="predicted"/>
<evidence type="ECO:0000313" key="4">
    <source>
        <dbReference type="EMBL" id="CCA66039.1"/>
    </source>
</evidence>
<dbReference type="PROSITE" id="PS50158">
    <property type="entry name" value="ZF_CCHC"/>
    <property type="match status" value="1"/>
</dbReference>
<accession>F4NCI6</accession>
<dbReference type="InterPro" id="IPR025836">
    <property type="entry name" value="Zn_knuckle_CX2CX4HX4C"/>
</dbReference>
<dbReference type="InterPro" id="IPR025558">
    <property type="entry name" value="DUF4283"/>
</dbReference>
<protein>
    <recommendedName>
        <fullName evidence="3">CCHC-type domain-containing protein</fullName>
    </recommendedName>
</protein>
<dbReference type="GO" id="GO:0008270">
    <property type="term" value="F:zinc ion binding"/>
    <property type="evidence" value="ECO:0007669"/>
    <property type="project" value="UniProtKB-KW"/>
</dbReference>
<keyword evidence="1" id="KW-0479">Metal-binding</keyword>
<reference evidence="4" key="1">
    <citation type="journal article" date="2014" name="Plant J.">
        <title>Profiling of extensively diversified plant LINEs reveals distinct plant-specific subclades.</title>
        <authorList>
            <person name="Heitkam T."/>
            <person name="Holtgrawe D."/>
            <person name="Dohm J.C."/>
            <person name="Minoche A.E."/>
            <person name="Himmelbauer H."/>
            <person name="Weisshaar B."/>
            <person name="Schmidt T."/>
        </authorList>
    </citation>
    <scope>NUCLEOTIDE SEQUENCE</scope>
    <source>
        <tissue evidence="4">Leaf</tissue>
    </source>
</reference>
<dbReference type="EMBL" id="FR852829">
    <property type="protein sequence ID" value="CCA66039.1"/>
    <property type="molecule type" value="Genomic_DNA"/>
</dbReference>
<feature type="domain" description="CCHC-type" evidence="3">
    <location>
        <begin position="206"/>
        <end position="219"/>
    </location>
</feature>
<dbReference type="PANTHER" id="PTHR31286:SF167">
    <property type="entry name" value="OS09G0268800 PROTEIN"/>
    <property type="match status" value="1"/>
</dbReference>
<organism evidence="4">
    <name type="scientific">Beta vulgaris subsp. vulgaris</name>
    <name type="common">Beet</name>
    <dbReference type="NCBI Taxonomy" id="3555"/>
    <lineage>
        <taxon>Eukaryota</taxon>
        <taxon>Viridiplantae</taxon>
        <taxon>Streptophyta</taxon>
        <taxon>Embryophyta</taxon>
        <taxon>Tracheophyta</taxon>
        <taxon>Spermatophyta</taxon>
        <taxon>Magnoliopsida</taxon>
        <taxon>eudicotyledons</taxon>
        <taxon>Gunneridae</taxon>
        <taxon>Pentapetalae</taxon>
        <taxon>Caryophyllales</taxon>
        <taxon>Chenopodiaceae</taxon>
        <taxon>Betoideae</taxon>
        <taxon>Beta</taxon>
    </lineage>
</organism>
<evidence type="ECO:0000256" key="1">
    <source>
        <dbReference type="PROSITE-ProRule" id="PRU00047"/>
    </source>
</evidence>
<dbReference type="Pfam" id="PF14111">
    <property type="entry name" value="DUF4283"/>
    <property type="match status" value="1"/>
</dbReference>
<dbReference type="InterPro" id="IPR040256">
    <property type="entry name" value="At4g02000-like"/>
</dbReference>
<evidence type="ECO:0000256" key="2">
    <source>
        <dbReference type="SAM" id="MobiDB-lite"/>
    </source>
</evidence>
<evidence type="ECO:0000259" key="3">
    <source>
        <dbReference type="PROSITE" id="PS50158"/>
    </source>
</evidence>
<dbReference type="Pfam" id="PF14392">
    <property type="entry name" value="zf-CCHC_4"/>
    <property type="match status" value="1"/>
</dbReference>
<name>F4NCI6_BETVV</name>
<dbReference type="InterPro" id="IPR001878">
    <property type="entry name" value="Znf_CCHC"/>
</dbReference>
<feature type="region of interest" description="Disordered" evidence="2">
    <location>
        <begin position="389"/>
        <end position="410"/>
    </location>
</feature>
<keyword evidence="1" id="KW-0862">Zinc</keyword>